<evidence type="ECO:0000313" key="2">
    <source>
        <dbReference type="EMBL" id="KAF0888116.1"/>
    </source>
</evidence>
<organism evidence="2 3">
    <name type="scientific">Oryza meyeriana var. granulata</name>
    <dbReference type="NCBI Taxonomy" id="110450"/>
    <lineage>
        <taxon>Eukaryota</taxon>
        <taxon>Viridiplantae</taxon>
        <taxon>Streptophyta</taxon>
        <taxon>Embryophyta</taxon>
        <taxon>Tracheophyta</taxon>
        <taxon>Spermatophyta</taxon>
        <taxon>Magnoliopsida</taxon>
        <taxon>Liliopsida</taxon>
        <taxon>Poales</taxon>
        <taxon>Poaceae</taxon>
        <taxon>BOP clade</taxon>
        <taxon>Oryzoideae</taxon>
        <taxon>Oryzeae</taxon>
        <taxon>Oryzinae</taxon>
        <taxon>Oryza</taxon>
        <taxon>Oryza meyeriana</taxon>
    </lineage>
</organism>
<evidence type="ECO:0000313" key="3">
    <source>
        <dbReference type="Proteomes" id="UP000479710"/>
    </source>
</evidence>
<sequence>MSTATTVTSRRQEELGTGTYDNGDNQQKGGQARRRGAHQWQAMTSGGTSASGFSHRATTAATAWRWRHGSRARRRHSAQGRSMPRRR</sequence>
<feature type="region of interest" description="Disordered" evidence="1">
    <location>
        <begin position="1"/>
        <end position="87"/>
    </location>
</feature>
<feature type="compositionally biased region" description="Basic residues" evidence="1">
    <location>
        <begin position="65"/>
        <end position="87"/>
    </location>
</feature>
<comment type="caution">
    <text evidence="2">The sequence shown here is derived from an EMBL/GenBank/DDBJ whole genome shotgun (WGS) entry which is preliminary data.</text>
</comment>
<protein>
    <submittedName>
        <fullName evidence="2">Uncharacterized protein</fullName>
    </submittedName>
</protein>
<dbReference type="EMBL" id="SPHZ02000012">
    <property type="protein sequence ID" value="KAF0888116.1"/>
    <property type="molecule type" value="Genomic_DNA"/>
</dbReference>
<evidence type="ECO:0000256" key="1">
    <source>
        <dbReference type="SAM" id="MobiDB-lite"/>
    </source>
</evidence>
<keyword evidence="3" id="KW-1185">Reference proteome</keyword>
<gene>
    <name evidence="2" type="ORF">E2562_010819</name>
</gene>
<name>A0A6G1BJL5_9ORYZ</name>
<dbReference type="Proteomes" id="UP000479710">
    <property type="component" value="Unassembled WGS sequence"/>
</dbReference>
<proteinExistence type="predicted"/>
<feature type="compositionally biased region" description="Polar residues" evidence="1">
    <location>
        <begin position="19"/>
        <end position="29"/>
    </location>
</feature>
<accession>A0A6G1BJL5</accession>
<reference evidence="2 3" key="1">
    <citation type="submission" date="2019-11" db="EMBL/GenBank/DDBJ databases">
        <title>Whole genome sequence of Oryza granulata.</title>
        <authorList>
            <person name="Li W."/>
        </authorList>
    </citation>
    <scope>NUCLEOTIDE SEQUENCE [LARGE SCALE GENOMIC DNA]</scope>
    <source>
        <strain evidence="3">cv. Menghai</strain>
        <tissue evidence="2">Leaf</tissue>
    </source>
</reference>
<feature type="compositionally biased region" description="Polar residues" evidence="1">
    <location>
        <begin position="41"/>
        <end position="52"/>
    </location>
</feature>
<dbReference type="AlphaFoldDB" id="A0A6G1BJL5"/>